<gene>
    <name evidence="5" type="ORF">JCM17844_09890</name>
    <name evidence="6" type="ORF">JCM17845_03000</name>
</gene>
<evidence type="ECO:0000256" key="1">
    <source>
        <dbReference type="ARBA" id="ARBA00004370"/>
    </source>
</evidence>
<protein>
    <submittedName>
        <fullName evidence="6">Outer membrane protein assembly factor</fullName>
    </submittedName>
</protein>
<dbReference type="Gene3D" id="2.40.160.50">
    <property type="entry name" value="membrane protein fhac: a member of the omp85/tpsb transporter family"/>
    <property type="match status" value="1"/>
</dbReference>
<keyword evidence="3" id="KW-0472">Membrane</keyword>
<comment type="caution">
    <text evidence="6">The sequence shown here is derived from an EMBL/GenBank/DDBJ whole genome shotgun (WGS) entry which is preliminary data.</text>
</comment>
<dbReference type="PANTHER" id="PTHR12815:SF42">
    <property type="entry name" value="BACTERIAL SURFACE ANTIGEN (D15) DOMAIN-CONTAINING PROTEIN"/>
    <property type="match status" value="1"/>
</dbReference>
<comment type="subcellular location">
    <subcellularLocation>
        <location evidence="1">Membrane</location>
    </subcellularLocation>
</comment>
<evidence type="ECO:0000313" key="7">
    <source>
        <dbReference type="Proteomes" id="UP000322084"/>
    </source>
</evidence>
<name>A0A5A7MV16_9PROT</name>
<dbReference type="Pfam" id="PF01103">
    <property type="entry name" value="Omp85"/>
    <property type="match status" value="1"/>
</dbReference>
<sequence>MYSLRPIVPLLSLMVCLMVAGMVTSVQISAQTNGQAARNPNNIPYDLSLTGITGSLKTRLEGLSILIKDKKSPPRSYGALRARLEQDLKTFEKALRSEGYYNASISHQIDSSQSPVAITMRIFTGKQYKIGLVDLAFPGVRPEENVVEALKAAMTLAPGDPARAEDIVLAETAILSALPQLGYPLARTATRRVVIDHDTDSARITYRFDTGPAMRFGNVRFDGLETIKEGYLRRLVPWESGAPYDQAQVESFRRTLISSRLFGSVRIQFSDPLADLRAHTETIAPEMKITVIETDQRTISLGAGFSTSEGFGGDATWEHRNFFGANERLTLTAKIAEIEQSLVADIRKPNFLRRDQYLTGRVGAIRENTDAFDSLELNIRAGLDRAIGRYWQFGVATDLSFTDVKENDERRTFLLASLPLSATFDNRDSVLDPTYGLYARLAIAPHLAEQSGFFSFYKTAFDASSYLAMDKNKDILLAARVAVGSIIGAENERLPANRRFFSGGGGSVRGFGFQDVGPLAEDGQPLGGRSLFEASFEARFRIGEDFGIVPFIDVGEVTESTTPQFGDLRWGAGLGFRYYTSFAPIRVDIATPINRRPGDNRIQFYISLGQSF</sequence>
<reference evidence="7 8" key="1">
    <citation type="submission" date="2019-09" db="EMBL/GenBank/DDBJ databases">
        <title>NBRP : Genome information of microbial organism related human and environment.</title>
        <authorList>
            <person name="Hattori M."/>
            <person name="Oshima K."/>
            <person name="Inaba H."/>
            <person name="Suda W."/>
            <person name="Sakamoto M."/>
            <person name="Iino T."/>
            <person name="Kitahara M."/>
            <person name="Oshida Y."/>
            <person name="Iida T."/>
            <person name="Kudo T."/>
            <person name="Itoh T."/>
            <person name="Ohkuma M."/>
        </authorList>
    </citation>
    <scope>NUCLEOTIDE SEQUENCE [LARGE SCALE GENOMIC DNA]</scope>
    <source>
        <strain evidence="5 7">Hi-2</strain>
        <strain evidence="6 8">Mie-1</strain>
    </source>
</reference>
<dbReference type="Proteomes" id="UP000322084">
    <property type="component" value="Unassembled WGS sequence"/>
</dbReference>
<organism evidence="6 8">
    <name type="scientific">Iodidimonas gelatinilytica</name>
    <dbReference type="NCBI Taxonomy" id="1236966"/>
    <lineage>
        <taxon>Bacteria</taxon>
        <taxon>Pseudomonadati</taxon>
        <taxon>Pseudomonadota</taxon>
        <taxon>Alphaproteobacteria</taxon>
        <taxon>Iodidimonadales</taxon>
        <taxon>Iodidimonadaceae</taxon>
        <taxon>Iodidimonas</taxon>
    </lineage>
</organism>
<accession>A0A5A7MMW6</accession>
<keyword evidence="2" id="KW-1134">Transmembrane beta strand</keyword>
<dbReference type="AlphaFoldDB" id="A0A5A7MV16"/>
<dbReference type="EMBL" id="BKCL01000002">
    <property type="protein sequence ID" value="GEQ97352.1"/>
    <property type="molecule type" value="Genomic_DNA"/>
</dbReference>
<dbReference type="EMBL" id="BKCM01000001">
    <property type="protein sequence ID" value="GEQ99676.1"/>
    <property type="molecule type" value="Genomic_DNA"/>
</dbReference>
<dbReference type="GO" id="GO:0019867">
    <property type="term" value="C:outer membrane"/>
    <property type="evidence" value="ECO:0007669"/>
    <property type="project" value="InterPro"/>
</dbReference>
<evidence type="ECO:0000313" key="6">
    <source>
        <dbReference type="EMBL" id="GEQ99676.1"/>
    </source>
</evidence>
<dbReference type="InterPro" id="IPR000184">
    <property type="entry name" value="Bac_surfAg_D15"/>
</dbReference>
<feature type="domain" description="Bacterial surface antigen (D15)" evidence="4">
    <location>
        <begin position="321"/>
        <end position="612"/>
    </location>
</feature>
<dbReference type="PANTHER" id="PTHR12815">
    <property type="entry name" value="SORTING AND ASSEMBLY MACHINERY SAMM50 PROTEIN FAMILY MEMBER"/>
    <property type="match status" value="1"/>
</dbReference>
<accession>A0A5A7MV16</accession>
<evidence type="ECO:0000256" key="2">
    <source>
        <dbReference type="ARBA" id="ARBA00022452"/>
    </source>
</evidence>
<proteinExistence type="predicted"/>
<dbReference type="InterPro" id="IPR039910">
    <property type="entry name" value="D15-like"/>
</dbReference>
<evidence type="ECO:0000259" key="4">
    <source>
        <dbReference type="Pfam" id="PF01103"/>
    </source>
</evidence>
<dbReference type="Proteomes" id="UP000325187">
    <property type="component" value="Unassembled WGS sequence"/>
</dbReference>
<evidence type="ECO:0000313" key="8">
    <source>
        <dbReference type="Proteomes" id="UP000325187"/>
    </source>
</evidence>
<keyword evidence="2" id="KW-0812">Transmembrane</keyword>
<evidence type="ECO:0000256" key="3">
    <source>
        <dbReference type="ARBA" id="ARBA00023136"/>
    </source>
</evidence>
<dbReference type="Gene3D" id="3.10.20.310">
    <property type="entry name" value="membrane protein fhac"/>
    <property type="match status" value="1"/>
</dbReference>
<dbReference type="RefSeq" id="WP_149999849.1">
    <property type="nucleotide sequence ID" value="NZ_BKCL01000002.1"/>
</dbReference>
<evidence type="ECO:0000313" key="5">
    <source>
        <dbReference type="EMBL" id="GEQ97352.1"/>
    </source>
</evidence>
<keyword evidence="8" id="KW-1185">Reference proteome</keyword>